<organism evidence="2 3">
    <name type="scientific">Stylosanthes scabra</name>
    <dbReference type="NCBI Taxonomy" id="79078"/>
    <lineage>
        <taxon>Eukaryota</taxon>
        <taxon>Viridiplantae</taxon>
        <taxon>Streptophyta</taxon>
        <taxon>Embryophyta</taxon>
        <taxon>Tracheophyta</taxon>
        <taxon>Spermatophyta</taxon>
        <taxon>Magnoliopsida</taxon>
        <taxon>eudicotyledons</taxon>
        <taxon>Gunneridae</taxon>
        <taxon>Pentapetalae</taxon>
        <taxon>rosids</taxon>
        <taxon>fabids</taxon>
        <taxon>Fabales</taxon>
        <taxon>Fabaceae</taxon>
        <taxon>Papilionoideae</taxon>
        <taxon>50 kb inversion clade</taxon>
        <taxon>dalbergioids sensu lato</taxon>
        <taxon>Dalbergieae</taxon>
        <taxon>Pterocarpus clade</taxon>
        <taxon>Stylosanthes</taxon>
    </lineage>
</organism>
<proteinExistence type="predicted"/>
<keyword evidence="3" id="KW-1185">Reference proteome</keyword>
<evidence type="ECO:0000313" key="2">
    <source>
        <dbReference type="EMBL" id="MED6225731.1"/>
    </source>
</evidence>
<feature type="transmembrane region" description="Helical" evidence="1">
    <location>
        <begin position="6"/>
        <end position="29"/>
    </location>
</feature>
<dbReference type="Proteomes" id="UP001341840">
    <property type="component" value="Unassembled WGS sequence"/>
</dbReference>
<accession>A0ABU6ZVB8</accession>
<comment type="caution">
    <text evidence="2">The sequence shown here is derived from an EMBL/GenBank/DDBJ whole genome shotgun (WGS) entry which is preliminary data.</text>
</comment>
<evidence type="ECO:0000313" key="3">
    <source>
        <dbReference type="Proteomes" id="UP001341840"/>
    </source>
</evidence>
<protein>
    <submittedName>
        <fullName evidence="2">Uncharacterized protein</fullName>
    </submittedName>
</protein>
<sequence length="558" mass="61295">MKFLYGIILFFLMFFPNFPLILKFSSNFFLISTILSYRKSYSYHLVLSLLIMPIYQDYHGDSKDSCISTWDQIQVSLKCLLPTYEAVLCDSPVVSSFLSTQQICADFTQTCAGIIATMNEFEAENSDPTIHVHIQPYQDSANQKSEYYIQEEATIQRALEITDPSTIHQSNPEITEISLNLETAVSVLTQQQAEIQNLQFHITKSEYRNSEIQTSTTATQTEASDCSGFPEITKQSDAEVTIVPYGGTNGWIEGDLVVARAVMVTRPPPKLPHLQLHAEAFVGAEDAVARNRNSGTQDKEAVALTNGGGDDIDLDDEASCSAEVGASIRGKCTSSSAAGRTMAATVEDDAMRWKSQRPIALDPWAVVESREPQAAPDGAIVETGRRTSAVVEDGEAMEKKNDPATMTGGPRARKLRRFFLLTPPPLLVALFPWNRGGTVVADGEEEWKKQDEVIVKIAGCAIDGAGVGGATVADSSICINAMNEKERMGIDPLFSFSVNVGNEGNALPPLHWLGFKVHQTQFESPLRWIAIGPHSTKCYMGLLMGKVIFKQWNPGDIF</sequence>
<keyword evidence="1" id="KW-0472">Membrane</keyword>
<gene>
    <name evidence="2" type="ORF">PIB30_096474</name>
</gene>
<name>A0ABU6ZVB8_9FABA</name>
<dbReference type="EMBL" id="JASCZI010274151">
    <property type="protein sequence ID" value="MED6225731.1"/>
    <property type="molecule type" value="Genomic_DNA"/>
</dbReference>
<keyword evidence="1" id="KW-1133">Transmembrane helix</keyword>
<reference evidence="2 3" key="1">
    <citation type="journal article" date="2023" name="Plants (Basel)">
        <title>Bridging the Gap: Combining Genomics and Transcriptomics Approaches to Understand Stylosanthes scabra, an Orphan Legume from the Brazilian Caatinga.</title>
        <authorList>
            <person name="Ferreira-Neto J.R.C."/>
            <person name="da Silva M.D."/>
            <person name="Binneck E."/>
            <person name="de Melo N.F."/>
            <person name="da Silva R.H."/>
            <person name="de Melo A.L.T.M."/>
            <person name="Pandolfi V."/>
            <person name="Bustamante F.O."/>
            <person name="Brasileiro-Vidal A.C."/>
            <person name="Benko-Iseppon A.M."/>
        </authorList>
    </citation>
    <scope>NUCLEOTIDE SEQUENCE [LARGE SCALE GENOMIC DNA]</scope>
    <source>
        <tissue evidence="2">Leaves</tissue>
    </source>
</reference>
<evidence type="ECO:0000256" key="1">
    <source>
        <dbReference type="SAM" id="Phobius"/>
    </source>
</evidence>
<keyword evidence="1" id="KW-0812">Transmembrane</keyword>